<name>A0ABP8D8R4_9ACTN</name>
<evidence type="ECO:0000313" key="3">
    <source>
        <dbReference type="Proteomes" id="UP001500620"/>
    </source>
</evidence>
<dbReference type="Proteomes" id="UP001500620">
    <property type="component" value="Unassembled WGS sequence"/>
</dbReference>
<keyword evidence="3" id="KW-1185">Reference proteome</keyword>
<organism evidence="2 3">
    <name type="scientific">Dactylosporangium darangshiense</name>
    <dbReference type="NCBI Taxonomy" id="579108"/>
    <lineage>
        <taxon>Bacteria</taxon>
        <taxon>Bacillati</taxon>
        <taxon>Actinomycetota</taxon>
        <taxon>Actinomycetes</taxon>
        <taxon>Micromonosporales</taxon>
        <taxon>Micromonosporaceae</taxon>
        <taxon>Dactylosporangium</taxon>
    </lineage>
</organism>
<feature type="transmembrane region" description="Helical" evidence="1">
    <location>
        <begin position="137"/>
        <end position="155"/>
    </location>
</feature>
<comment type="caution">
    <text evidence="2">The sequence shown here is derived from an EMBL/GenBank/DDBJ whole genome shotgun (WGS) entry which is preliminary data.</text>
</comment>
<reference evidence="3" key="1">
    <citation type="journal article" date="2019" name="Int. J. Syst. Evol. Microbiol.">
        <title>The Global Catalogue of Microorganisms (GCM) 10K type strain sequencing project: providing services to taxonomists for standard genome sequencing and annotation.</title>
        <authorList>
            <consortium name="The Broad Institute Genomics Platform"/>
            <consortium name="The Broad Institute Genome Sequencing Center for Infectious Disease"/>
            <person name="Wu L."/>
            <person name="Ma J."/>
        </authorList>
    </citation>
    <scope>NUCLEOTIDE SEQUENCE [LARGE SCALE GENOMIC DNA]</scope>
    <source>
        <strain evidence="3">JCM 17441</strain>
    </source>
</reference>
<dbReference type="EMBL" id="BAABAT010000008">
    <property type="protein sequence ID" value="GAA4250020.1"/>
    <property type="molecule type" value="Genomic_DNA"/>
</dbReference>
<keyword evidence="1" id="KW-1133">Transmembrane helix</keyword>
<keyword evidence="1" id="KW-0472">Membrane</keyword>
<dbReference type="RefSeq" id="WP_345128164.1">
    <property type="nucleotide sequence ID" value="NZ_BAABAT010000008.1"/>
</dbReference>
<proteinExistence type="predicted"/>
<sequence length="184" mass="19745">MRVSTQVRIVFWSVASATALLALNTALSAAALIHLNGMHIRMISPVQLAQVRADLTSSLSMAAVSVLVLAVLTLFLRRPSSRIRYAVMALGPLIALVTLCFLVGGPEWAVAPTGNEPDVLKAEYASAVPSWYTGPHGVAGVVSAALLIFVAVFMVRADLREYYMDAGYDPSRPYKSWVERTGGP</sequence>
<feature type="transmembrane region" description="Helical" evidence="1">
    <location>
        <begin position="55"/>
        <end position="76"/>
    </location>
</feature>
<gene>
    <name evidence="2" type="ORF">GCM10022255_036660</name>
</gene>
<protein>
    <submittedName>
        <fullName evidence="2">Uncharacterized protein</fullName>
    </submittedName>
</protein>
<feature type="transmembrane region" description="Helical" evidence="1">
    <location>
        <begin position="83"/>
        <end position="104"/>
    </location>
</feature>
<keyword evidence="1" id="KW-0812">Transmembrane</keyword>
<accession>A0ABP8D8R4</accession>
<evidence type="ECO:0000313" key="2">
    <source>
        <dbReference type="EMBL" id="GAA4250020.1"/>
    </source>
</evidence>
<evidence type="ECO:0000256" key="1">
    <source>
        <dbReference type="SAM" id="Phobius"/>
    </source>
</evidence>